<name>A0ABP9ZYQ6_9GAMM</name>
<protein>
    <submittedName>
        <fullName evidence="17">Ligand-gated channel protein</fullName>
    </submittedName>
</protein>
<keyword evidence="10 12" id="KW-0472">Membrane</keyword>
<evidence type="ECO:0000256" key="4">
    <source>
        <dbReference type="ARBA" id="ARBA00022496"/>
    </source>
</evidence>
<dbReference type="CDD" id="cd01347">
    <property type="entry name" value="ligand_gated_channel"/>
    <property type="match status" value="1"/>
</dbReference>
<dbReference type="Pfam" id="PF07660">
    <property type="entry name" value="STN"/>
    <property type="match status" value="1"/>
</dbReference>
<evidence type="ECO:0000256" key="12">
    <source>
        <dbReference type="PROSITE-ProRule" id="PRU01360"/>
    </source>
</evidence>
<dbReference type="InterPro" id="IPR011662">
    <property type="entry name" value="Secretin/TonB_short_N"/>
</dbReference>
<dbReference type="Gene3D" id="2.170.130.10">
    <property type="entry name" value="TonB-dependent receptor, plug domain"/>
    <property type="match status" value="1"/>
</dbReference>
<organism evidence="17 18">
    <name type="scientific">Thalassolituus maritimus</name>
    <dbReference type="NCBI Taxonomy" id="484498"/>
    <lineage>
        <taxon>Bacteria</taxon>
        <taxon>Pseudomonadati</taxon>
        <taxon>Pseudomonadota</taxon>
        <taxon>Gammaproteobacteria</taxon>
        <taxon>Oceanospirillales</taxon>
        <taxon>Oceanospirillaceae</taxon>
        <taxon>Thalassolituus</taxon>
    </lineage>
</organism>
<dbReference type="PANTHER" id="PTHR30069">
    <property type="entry name" value="TONB-DEPENDENT OUTER MEMBRANE RECEPTOR"/>
    <property type="match status" value="1"/>
</dbReference>
<evidence type="ECO:0000256" key="6">
    <source>
        <dbReference type="ARBA" id="ARBA00022729"/>
    </source>
</evidence>
<evidence type="ECO:0000256" key="11">
    <source>
        <dbReference type="ARBA" id="ARBA00023237"/>
    </source>
</evidence>
<feature type="region of interest" description="Disordered" evidence="14">
    <location>
        <begin position="351"/>
        <end position="370"/>
    </location>
</feature>
<keyword evidence="4" id="KW-0410">Iron transport</keyword>
<dbReference type="InterPro" id="IPR037066">
    <property type="entry name" value="Plug_dom_sf"/>
</dbReference>
<dbReference type="EMBL" id="BAABWH010000003">
    <property type="protein sequence ID" value="GAA6145284.1"/>
    <property type="molecule type" value="Genomic_DNA"/>
</dbReference>
<dbReference type="Pfam" id="PF00593">
    <property type="entry name" value="TonB_dep_Rec_b-barrel"/>
    <property type="match status" value="1"/>
</dbReference>
<keyword evidence="9 13" id="KW-0798">TonB box</keyword>
<evidence type="ECO:0000313" key="18">
    <source>
        <dbReference type="Proteomes" id="UP001481413"/>
    </source>
</evidence>
<evidence type="ECO:0000256" key="9">
    <source>
        <dbReference type="ARBA" id="ARBA00023077"/>
    </source>
</evidence>
<dbReference type="PANTHER" id="PTHR30069:SF53">
    <property type="entry name" value="COLICIN I RECEPTOR-RELATED"/>
    <property type="match status" value="1"/>
</dbReference>
<evidence type="ECO:0000256" key="5">
    <source>
        <dbReference type="ARBA" id="ARBA00022692"/>
    </source>
</evidence>
<dbReference type="InterPro" id="IPR039426">
    <property type="entry name" value="TonB-dep_rcpt-like"/>
</dbReference>
<dbReference type="InterPro" id="IPR036942">
    <property type="entry name" value="Beta-barrel_TonB_sf"/>
</dbReference>
<feature type="domain" description="Secretin/TonB short N-terminal" evidence="16">
    <location>
        <begin position="58"/>
        <end position="108"/>
    </location>
</feature>
<evidence type="ECO:0000259" key="16">
    <source>
        <dbReference type="SMART" id="SM00965"/>
    </source>
</evidence>
<keyword evidence="3 12" id="KW-1134">Transmembrane beta strand</keyword>
<keyword evidence="7" id="KW-0408">Iron</keyword>
<dbReference type="Gene3D" id="3.55.50.30">
    <property type="match status" value="1"/>
</dbReference>
<keyword evidence="5 12" id="KW-0812">Transmembrane</keyword>
<dbReference type="NCBIfam" id="NF010010">
    <property type="entry name" value="PRK13483.1"/>
    <property type="match status" value="1"/>
</dbReference>
<dbReference type="InterPro" id="IPR012910">
    <property type="entry name" value="Plug_dom"/>
</dbReference>
<evidence type="ECO:0000256" key="8">
    <source>
        <dbReference type="ARBA" id="ARBA00023065"/>
    </source>
</evidence>
<comment type="caution">
    <text evidence="17">The sequence shown here is derived from an EMBL/GenBank/DDBJ whole genome shotgun (WGS) entry which is preliminary data.</text>
</comment>
<sequence length="747" mass="81097">MSKPTLLAIALAAAIPAATLPATSLAAPSGQEAAVLSLNIPAGSLNQVLVRLAQAGGVTLSVNSSAVAGQSSAGIKGSYTLDEAFAQVLNGTGLQATQTTQGYVLEQAESQEAATAPEKALTLDKVVVTASGFEQELVDAPASISVITREDIESRYYSDVTDALRNIPGVTITGGGSGDGGTDISMRGLPSSYTLLLVDGKRQDSRESRPNGSAGFEQDWLPPMAAVERIEVVRGPMSTLYGSDAIGGVINIITRKVPQEWHGSVTLDTVLQENRDAGDIRQANIFAGGPLIQDTLGLQIFGRTYKREEDNIVNGYEEKKLNSGSAKLSYTPTLNHDIVLEAGVTKQERYGTLGRSNPTEDCGRSACGDSESKHERKYYNLSHAGRWGFATSDSYIQTEKTRNDGRDMEITNTVANTNWVMSFDSNILSVGAQYQEEHLEDNTSNRISDRTEIENTQWAVFAEDEWMIDPDFSLTLGARMDNDENYGSHISPRVYGVWHMSSLWTLKGGVSTGFRSPSLREITPDWGQVSRGGNVYGNPDLEPETSVNQEIGVHFTSTTGAIHSGLTVFYNDFKDKITRIQCPVTICTDGPNDFGSDPTYRVNVDEAVTQGVEWSLDADITEALTLTSSYTYTDSEQKSGEYKGSPLTQLPKHQATAGIDWKASARLNPWLRVTYRGEESQPTTGPSTNSLIAPSYTYVDTGVSYQLTDSVSTRAAVYNLTDKEVTEEEYGYVDDGRRYWLSVNVDF</sequence>
<proteinExistence type="inferred from homology"/>
<comment type="subcellular location">
    <subcellularLocation>
        <location evidence="1 12">Cell outer membrane</location>
        <topology evidence="1 12">Multi-pass membrane protein</topology>
    </subcellularLocation>
</comment>
<evidence type="ECO:0000256" key="1">
    <source>
        <dbReference type="ARBA" id="ARBA00004571"/>
    </source>
</evidence>
<comment type="similarity">
    <text evidence="12 13">Belongs to the TonB-dependent receptor family.</text>
</comment>
<evidence type="ECO:0000256" key="14">
    <source>
        <dbReference type="SAM" id="MobiDB-lite"/>
    </source>
</evidence>
<evidence type="ECO:0000256" key="10">
    <source>
        <dbReference type="ARBA" id="ARBA00023136"/>
    </source>
</evidence>
<dbReference type="PROSITE" id="PS52016">
    <property type="entry name" value="TONB_DEPENDENT_REC_3"/>
    <property type="match status" value="1"/>
</dbReference>
<feature type="signal peptide" evidence="15">
    <location>
        <begin position="1"/>
        <end position="26"/>
    </location>
</feature>
<reference evidence="17 18" key="1">
    <citation type="submission" date="2024-04" db="EMBL/GenBank/DDBJ databases">
        <title>Draft genome sequence of Thalassolituus maritimus NBRC 116585.</title>
        <authorList>
            <person name="Miyakawa T."/>
            <person name="Kusuya Y."/>
            <person name="Miura T."/>
        </authorList>
    </citation>
    <scope>NUCLEOTIDE SEQUENCE [LARGE SCALE GENOMIC DNA]</scope>
    <source>
        <strain evidence="17 18">5NW40-0001</strain>
    </source>
</reference>
<keyword evidence="2 12" id="KW-0813">Transport</keyword>
<dbReference type="SMART" id="SM00965">
    <property type="entry name" value="STN"/>
    <property type="match status" value="1"/>
</dbReference>
<evidence type="ECO:0000256" key="7">
    <source>
        <dbReference type="ARBA" id="ARBA00023004"/>
    </source>
</evidence>
<keyword evidence="11 12" id="KW-0998">Cell outer membrane</keyword>
<gene>
    <name evidence="17" type="ORF">NBRC116585_14020</name>
</gene>
<dbReference type="Pfam" id="PF07715">
    <property type="entry name" value="Plug"/>
    <property type="match status" value="1"/>
</dbReference>
<keyword evidence="18" id="KW-1185">Reference proteome</keyword>
<keyword evidence="6 15" id="KW-0732">Signal</keyword>
<evidence type="ECO:0000256" key="2">
    <source>
        <dbReference type="ARBA" id="ARBA00022448"/>
    </source>
</evidence>
<evidence type="ECO:0000256" key="15">
    <source>
        <dbReference type="SAM" id="SignalP"/>
    </source>
</evidence>
<evidence type="ECO:0000256" key="13">
    <source>
        <dbReference type="RuleBase" id="RU003357"/>
    </source>
</evidence>
<dbReference type="RefSeq" id="WP_353294212.1">
    <property type="nucleotide sequence ID" value="NZ_BAABWH010000003.1"/>
</dbReference>
<dbReference type="Proteomes" id="UP001481413">
    <property type="component" value="Unassembled WGS sequence"/>
</dbReference>
<feature type="chain" id="PRO_5047127802" evidence="15">
    <location>
        <begin position="27"/>
        <end position="747"/>
    </location>
</feature>
<dbReference type="Gene3D" id="2.40.170.20">
    <property type="entry name" value="TonB-dependent receptor, beta-barrel domain"/>
    <property type="match status" value="1"/>
</dbReference>
<keyword evidence="8" id="KW-0406">Ion transport</keyword>
<evidence type="ECO:0000313" key="17">
    <source>
        <dbReference type="EMBL" id="GAA6145284.1"/>
    </source>
</evidence>
<accession>A0ABP9ZYQ6</accession>
<dbReference type="SUPFAM" id="SSF56935">
    <property type="entry name" value="Porins"/>
    <property type="match status" value="1"/>
</dbReference>
<dbReference type="InterPro" id="IPR000531">
    <property type="entry name" value="Beta-barrel_TonB"/>
</dbReference>
<evidence type="ECO:0000256" key="3">
    <source>
        <dbReference type="ARBA" id="ARBA00022452"/>
    </source>
</evidence>